<dbReference type="PIRSF" id="PIRSF000232">
    <property type="entry name" value="YdjA"/>
    <property type="match status" value="1"/>
</dbReference>
<gene>
    <name evidence="10" type="ordered locus">Oweho_0498</name>
</gene>
<keyword evidence="4 7" id="KW-0521">NADP</keyword>
<evidence type="ECO:0000256" key="3">
    <source>
        <dbReference type="ARBA" id="ARBA00022643"/>
    </source>
</evidence>
<dbReference type="InterPro" id="IPR029479">
    <property type="entry name" value="Nitroreductase"/>
</dbReference>
<keyword evidence="6 7" id="KW-0520">NAD</keyword>
<dbReference type="RefSeq" id="WP_014200875.1">
    <property type="nucleotide sequence ID" value="NC_016599.1"/>
</dbReference>
<dbReference type="SUPFAM" id="SSF55469">
    <property type="entry name" value="FMN-dependent nitroreductase-like"/>
    <property type="match status" value="1"/>
</dbReference>
<dbReference type="Proteomes" id="UP000005631">
    <property type="component" value="Chromosome"/>
</dbReference>
<reference evidence="10 11" key="1">
    <citation type="journal article" date="2012" name="Stand. Genomic Sci.">
        <title>Genome sequence of the orange-pigmented seawater bacterium Owenweeksia hongkongensis type strain (UST20020801(T)).</title>
        <authorList>
            <person name="Riedel T."/>
            <person name="Held B."/>
            <person name="Nolan M."/>
            <person name="Lucas S."/>
            <person name="Lapidus A."/>
            <person name="Tice H."/>
            <person name="Del Rio T.G."/>
            <person name="Cheng J.F."/>
            <person name="Han C."/>
            <person name="Tapia R."/>
            <person name="Goodwin L.A."/>
            <person name="Pitluck S."/>
            <person name="Liolios K."/>
            <person name="Mavromatis K."/>
            <person name="Pagani I."/>
            <person name="Ivanova N."/>
            <person name="Mikhailova N."/>
            <person name="Pati A."/>
            <person name="Chen A."/>
            <person name="Palaniappan K."/>
            <person name="Rohde M."/>
            <person name="Tindall B.J."/>
            <person name="Detter J.C."/>
            <person name="Goker M."/>
            <person name="Woyke T."/>
            <person name="Bristow J."/>
            <person name="Eisen J.A."/>
            <person name="Markowitz V."/>
            <person name="Hugenholtz P."/>
            <person name="Klenk H.P."/>
            <person name="Kyrpides N.C."/>
        </authorList>
    </citation>
    <scope>NUCLEOTIDE SEQUENCE</scope>
    <source>
        <strain evidence="11">DSM 17368 / JCM 12287 / NRRL B-23963</strain>
    </source>
</reference>
<evidence type="ECO:0000313" key="11">
    <source>
        <dbReference type="Proteomes" id="UP000005631"/>
    </source>
</evidence>
<evidence type="ECO:0000313" key="10">
    <source>
        <dbReference type="EMBL" id="AEV31514.1"/>
    </source>
</evidence>
<evidence type="ECO:0000256" key="4">
    <source>
        <dbReference type="ARBA" id="ARBA00022857"/>
    </source>
</evidence>
<dbReference type="PANTHER" id="PTHR43821">
    <property type="entry name" value="NAD(P)H NITROREDUCTASE YDJA-RELATED"/>
    <property type="match status" value="1"/>
</dbReference>
<dbReference type="GO" id="GO:0016491">
    <property type="term" value="F:oxidoreductase activity"/>
    <property type="evidence" value="ECO:0007669"/>
    <property type="project" value="UniProtKB-UniRule"/>
</dbReference>
<comment type="cofactor">
    <cofactor evidence="8">
        <name>FMN</name>
        <dbReference type="ChEBI" id="CHEBI:58210"/>
    </cofactor>
    <text evidence="8">Binds 1 FMN per subunit.</text>
</comment>
<dbReference type="Pfam" id="PF00881">
    <property type="entry name" value="Nitroreductase"/>
    <property type="match status" value="1"/>
</dbReference>
<organism evidence="10 11">
    <name type="scientific">Owenweeksia hongkongensis (strain DSM 17368 / CIP 108786 / JCM 12287 / NRRL B-23963 / UST20020801)</name>
    <dbReference type="NCBI Taxonomy" id="926562"/>
    <lineage>
        <taxon>Bacteria</taxon>
        <taxon>Pseudomonadati</taxon>
        <taxon>Bacteroidota</taxon>
        <taxon>Flavobacteriia</taxon>
        <taxon>Flavobacteriales</taxon>
        <taxon>Owenweeksiaceae</taxon>
        <taxon>Owenweeksia</taxon>
    </lineage>
</organism>
<evidence type="ECO:0000256" key="5">
    <source>
        <dbReference type="ARBA" id="ARBA00023002"/>
    </source>
</evidence>
<dbReference type="InterPro" id="IPR052530">
    <property type="entry name" value="NAD(P)H_nitroreductase"/>
</dbReference>
<feature type="binding site" description="in other chain" evidence="8">
    <location>
        <begin position="15"/>
        <end position="17"/>
    </location>
    <ligand>
        <name>FMN</name>
        <dbReference type="ChEBI" id="CHEBI:58210"/>
        <note>ligand shared between dimeric partners</note>
    </ligand>
</feature>
<dbReference type="HOGENOM" id="CLU_070764_5_1_10"/>
<dbReference type="EC" id="1.-.-.-" evidence="7"/>
<keyword evidence="11" id="KW-1185">Reference proteome</keyword>
<dbReference type="Gene3D" id="3.40.109.10">
    <property type="entry name" value="NADH Oxidase"/>
    <property type="match status" value="1"/>
</dbReference>
<dbReference type="InterPro" id="IPR026021">
    <property type="entry name" value="YdjA-like"/>
</dbReference>
<dbReference type="OrthoDB" id="9804207at2"/>
<evidence type="ECO:0000259" key="9">
    <source>
        <dbReference type="Pfam" id="PF00881"/>
    </source>
</evidence>
<feature type="domain" description="Nitroreductase" evidence="9">
    <location>
        <begin position="12"/>
        <end position="172"/>
    </location>
</feature>
<keyword evidence="3 7" id="KW-0288">FMN</keyword>
<dbReference type="CDD" id="cd02135">
    <property type="entry name" value="YdjA-like"/>
    <property type="match status" value="1"/>
</dbReference>
<evidence type="ECO:0000256" key="8">
    <source>
        <dbReference type="PIRSR" id="PIRSR000232-1"/>
    </source>
</evidence>
<evidence type="ECO:0000256" key="2">
    <source>
        <dbReference type="ARBA" id="ARBA00022630"/>
    </source>
</evidence>
<sequence length="196" mass="22323">MNEHLKFLKEIIAERRTIKPDQFTGERVDDLIIQQVLDAANWAPTHGYTEPWRFTVFTEDGLATLGDFLANYDQPNRDVEDFNQVRYDRLRNSPLKCSHVIGIGMKRGDNPKIPEIEEICATAMAVQNMWLTAHALGLGSYWSTGAKAFTPEMRDLFGLGENDLSLGLFFIGKPAIPNPKGRRISKVEDKTTWVRR</sequence>
<accession>G8QZS0</accession>
<evidence type="ECO:0000256" key="1">
    <source>
        <dbReference type="ARBA" id="ARBA00007118"/>
    </source>
</evidence>
<dbReference type="PANTHER" id="PTHR43821:SF1">
    <property type="entry name" value="NAD(P)H NITROREDUCTASE YDJA-RELATED"/>
    <property type="match status" value="1"/>
</dbReference>
<dbReference type="InterPro" id="IPR000415">
    <property type="entry name" value="Nitroreductase-like"/>
</dbReference>
<dbReference type="AlphaFoldDB" id="G8QZS0"/>
<evidence type="ECO:0000256" key="6">
    <source>
        <dbReference type="ARBA" id="ARBA00023027"/>
    </source>
</evidence>
<evidence type="ECO:0000256" key="7">
    <source>
        <dbReference type="PIRNR" id="PIRNR000232"/>
    </source>
</evidence>
<feature type="binding site" description="in other chain" evidence="8">
    <location>
        <begin position="142"/>
        <end position="144"/>
    </location>
    <ligand>
        <name>FMN</name>
        <dbReference type="ChEBI" id="CHEBI:58210"/>
        <note>ligand shared between dimeric partners</note>
    </ligand>
</feature>
<dbReference type="STRING" id="926562.Oweho_0498"/>
<dbReference type="eggNOG" id="COG0778">
    <property type="taxonomic scope" value="Bacteria"/>
</dbReference>
<dbReference type="EMBL" id="CP003156">
    <property type="protein sequence ID" value="AEV31514.1"/>
    <property type="molecule type" value="Genomic_DNA"/>
</dbReference>
<name>G8QZS0_OWEHD</name>
<keyword evidence="2 7" id="KW-0285">Flavoprotein</keyword>
<protein>
    <recommendedName>
        <fullName evidence="7">Putative NAD(P)H nitroreductase</fullName>
        <ecNumber evidence="7">1.-.-.-</ecNumber>
    </recommendedName>
</protein>
<keyword evidence="5 7" id="KW-0560">Oxidoreductase</keyword>
<proteinExistence type="inferred from homology"/>
<dbReference type="KEGG" id="oho:Oweho_0498"/>
<comment type="similarity">
    <text evidence="1 7">Belongs to the nitroreductase family.</text>
</comment>
<feature type="binding site" evidence="8">
    <location>
        <position position="46"/>
    </location>
    <ligand>
        <name>FMN</name>
        <dbReference type="ChEBI" id="CHEBI:58210"/>
        <note>ligand shared between dimeric partners</note>
    </ligand>
</feature>